<keyword evidence="1" id="KW-0472">Membrane</keyword>
<protein>
    <submittedName>
        <fullName evidence="2">Uncharacterized protein</fullName>
    </submittedName>
</protein>
<feature type="transmembrane region" description="Helical" evidence="1">
    <location>
        <begin position="31"/>
        <end position="53"/>
    </location>
</feature>
<proteinExistence type="predicted"/>
<reference evidence="2 3" key="1">
    <citation type="submission" date="2014-04" db="EMBL/GenBank/DDBJ databases">
        <authorList>
            <consortium name="DOE Joint Genome Institute"/>
            <person name="Kuo A."/>
            <person name="Kohler A."/>
            <person name="Nagy L.G."/>
            <person name="Floudas D."/>
            <person name="Copeland A."/>
            <person name="Barry K.W."/>
            <person name="Cichocki N."/>
            <person name="Veneault-Fourrey C."/>
            <person name="LaButti K."/>
            <person name="Lindquist E.A."/>
            <person name="Lipzen A."/>
            <person name="Lundell T."/>
            <person name="Morin E."/>
            <person name="Murat C."/>
            <person name="Sun H."/>
            <person name="Tunlid A."/>
            <person name="Henrissat B."/>
            <person name="Grigoriev I.V."/>
            <person name="Hibbett D.S."/>
            <person name="Martin F."/>
            <person name="Nordberg H.P."/>
            <person name="Cantor M.N."/>
            <person name="Hua S.X."/>
        </authorList>
    </citation>
    <scope>NUCLEOTIDE SEQUENCE [LARGE SCALE GENOMIC DNA]</scope>
    <source>
        <strain evidence="2 3">LaAM-08-1</strain>
    </source>
</reference>
<keyword evidence="3" id="KW-1185">Reference proteome</keyword>
<evidence type="ECO:0000256" key="1">
    <source>
        <dbReference type="SAM" id="Phobius"/>
    </source>
</evidence>
<gene>
    <name evidence="2" type="ORF">K443DRAFT_524064</name>
</gene>
<keyword evidence="1" id="KW-0812">Transmembrane</keyword>
<name>A0A0C9XBT6_9AGAR</name>
<dbReference type="AlphaFoldDB" id="A0A0C9XBT6"/>
<reference evidence="3" key="2">
    <citation type="submission" date="2015-01" db="EMBL/GenBank/DDBJ databases">
        <title>Evolutionary Origins and Diversification of the Mycorrhizal Mutualists.</title>
        <authorList>
            <consortium name="DOE Joint Genome Institute"/>
            <consortium name="Mycorrhizal Genomics Consortium"/>
            <person name="Kohler A."/>
            <person name="Kuo A."/>
            <person name="Nagy L.G."/>
            <person name="Floudas D."/>
            <person name="Copeland A."/>
            <person name="Barry K.W."/>
            <person name="Cichocki N."/>
            <person name="Veneault-Fourrey C."/>
            <person name="LaButti K."/>
            <person name="Lindquist E.A."/>
            <person name="Lipzen A."/>
            <person name="Lundell T."/>
            <person name="Morin E."/>
            <person name="Murat C."/>
            <person name="Riley R."/>
            <person name="Ohm R."/>
            <person name="Sun H."/>
            <person name="Tunlid A."/>
            <person name="Henrissat B."/>
            <person name="Grigoriev I.V."/>
            <person name="Hibbett D.S."/>
            <person name="Martin F."/>
        </authorList>
    </citation>
    <scope>NUCLEOTIDE SEQUENCE [LARGE SCALE GENOMIC DNA]</scope>
    <source>
        <strain evidence="3">LaAM-08-1</strain>
    </source>
</reference>
<evidence type="ECO:0000313" key="3">
    <source>
        <dbReference type="Proteomes" id="UP000054477"/>
    </source>
</evidence>
<sequence length="81" mass="9118">MRHPFPPGCRFSCAPLSLSPKYLSITARNQLVCGLLLLLLHSVFLTLFLAYLLQSYTSTILHTYYCAELHPVDLCTRCAVT</sequence>
<evidence type="ECO:0000313" key="2">
    <source>
        <dbReference type="EMBL" id="KIK02336.1"/>
    </source>
</evidence>
<keyword evidence="1" id="KW-1133">Transmembrane helix</keyword>
<dbReference type="EMBL" id="KN838594">
    <property type="protein sequence ID" value="KIK02336.1"/>
    <property type="molecule type" value="Genomic_DNA"/>
</dbReference>
<organism evidence="2 3">
    <name type="scientific">Laccaria amethystina LaAM-08-1</name>
    <dbReference type="NCBI Taxonomy" id="1095629"/>
    <lineage>
        <taxon>Eukaryota</taxon>
        <taxon>Fungi</taxon>
        <taxon>Dikarya</taxon>
        <taxon>Basidiomycota</taxon>
        <taxon>Agaricomycotina</taxon>
        <taxon>Agaricomycetes</taxon>
        <taxon>Agaricomycetidae</taxon>
        <taxon>Agaricales</taxon>
        <taxon>Agaricineae</taxon>
        <taxon>Hydnangiaceae</taxon>
        <taxon>Laccaria</taxon>
    </lineage>
</organism>
<dbReference type="HOGENOM" id="CLU_2574248_0_0_1"/>
<dbReference type="Proteomes" id="UP000054477">
    <property type="component" value="Unassembled WGS sequence"/>
</dbReference>
<accession>A0A0C9XBT6</accession>